<accession>A0ACD5Z031</accession>
<evidence type="ECO:0000313" key="2">
    <source>
        <dbReference type="Proteomes" id="UP001732700"/>
    </source>
</evidence>
<dbReference type="EnsemblPlants" id="AVESA.00010b.r2.6CG1103120.1">
    <property type="protein sequence ID" value="AVESA.00010b.r2.6CG1103120.1.CDS.1"/>
    <property type="gene ID" value="AVESA.00010b.r2.6CG1103120"/>
</dbReference>
<evidence type="ECO:0000313" key="1">
    <source>
        <dbReference type="EnsemblPlants" id="AVESA.00010b.r2.6CG1103120.1.CDS.1"/>
    </source>
</evidence>
<reference evidence="1" key="1">
    <citation type="submission" date="2021-05" db="EMBL/GenBank/DDBJ databases">
        <authorList>
            <person name="Scholz U."/>
            <person name="Mascher M."/>
            <person name="Fiebig A."/>
        </authorList>
    </citation>
    <scope>NUCLEOTIDE SEQUENCE [LARGE SCALE GENOMIC DNA]</scope>
</reference>
<proteinExistence type="predicted"/>
<sequence>MTSKLLALVLVMAIAGLVSAEGRAALLRGTAPSSVGAVESPWQHRVLRRGDKMANGLAWRWRRDPPSGPSRRGQAVVDVAPEEEEKKQTNAENIDPSLP</sequence>
<organism evidence="1 2">
    <name type="scientific">Avena sativa</name>
    <name type="common">Oat</name>
    <dbReference type="NCBI Taxonomy" id="4498"/>
    <lineage>
        <taxon>Eukaryota</taxon>
        <taxon>Viridiplantae</taxon>
        <taxon>Streptophyta</taxon>
        <taxon>Embryophyta</taxon>
        <taxon>Tracheophyta</taxon>
        <taxon>Spermatophyta</taxon>
        <taxon>Magnoliopsida</taxon>
        <taxon>Liliopsida</taxon>
        <taxon>Poales</taxon>
        <taxon>Poaceae</taxon>
        <taxon>BOP clade</taxon>
        <taxon>Pooideae</taxon>
        <taxon>Poodae</taxon>
        <taxon>Poeae</taxon>
        <taxon>Poeae Chloroplast Group 1 (Aveneae type)</taxon>
        <taxon>Aveninae</taxon>
        <taxon>Avena</taxon>
    </lineage>
</organism>
<keyword evidence="2" id="KW-1185">Reference proteome</keyword>
<reference evidence="1" key="2">
    <citation type="submission" date="2025-09" db="UniProtKB">
        <authorList>
            <consortium name="EnsemblPlants"/>
        </authorList>
    </citation>
    <scope>IDENTIFICATION</scope>
</reference>
<dbReference type="Proteomes" id="UP001732700">
    <property type="component" value="Chromosome 6C"/>
</dbReference>
<protein>
    <submittedName>
        <fullName evidence="1">Uncharacterized protein</fullName>
    </submittedName>
</protein>
<name>A0ACD5Z031_AVESA</name>